<feature type="domain" description="CxC2-like cysteine cluster KDZ transposase-associated" evidence="1">
    <location>
        <begin position="115"/>
        <end position="197"/>
    </location>
</feature>
<feature type="non-terminal residue" evidence="2">
    <location>
        <position position="1"/>
    </location>
</feature>
<dbReference type="Pfam" id="PF18803">
    <property type="entry name" value="CxC2"/>
    <property type="match status" value="1"/>
</dbReference>
<dbReference type="EMBL" id="MU155755">
    <property type="protein sequence ID" value="KAF9471119.1"/>
    <property type="molecule type" value="Genomic_DNA"/>
</dbReference>
<dbReference type="InterPro" id="IPR040521">
    <property type="entry name" value="KDZ"/>
</dbReference>
<keyword evidence="3" id="KW-1185">Reference proteome</keyword>
<proteinExistence type="predicted"/>
<name>A0A9P5YM77_9AGAR</name>
<reference evidence="2" key="1">
    <citation type="submission" date="2020-11" db="EMBL/GenBank/DDBJ databases">
        <authorList>
            <consortium name="DOE Joint Genome Institute"/>
            <person name="Ahrendt S."/>
            <person name="Riley R."/>
            <person name="Andreopoulos W."/>
            <person name="Labutti K."/>
            <person name="Pangilinan J."/>
            <person name="Ruiz-Duenas F.J."/>
            <person name="Barrasa J.M."/>
            <person name="Sanchez-Garcia M."/>
            <person name="Camarero S."/>
            <person name="Miyauchi S."/>
            <person name="Serrano A."/>
            <person name="Linde D."/>
            <person name="Babiker R."/>
            <person name="Drula E."/>
            <person name="Ayuso-Fernandez I."/>
            <person name="Pacheco R."/>
            <person name="Padilla G."/>
            <person name="Ferreira P."/>
            <person name="Barriuso J."/>
            <person name="Kellner H."/>
            <person name="Castanera R."/>
            <person name="Alfaro M."/>
            <person name="Ramirez L."/>
            <person name="Pisabarro A.G."/>
            <person name="Kuo A."/>
            <person name="Tritt A."/>
            <person name="Lipzen A."/>
            <person name="He G."/>
            <person name="Yan M."/>
            <person name="Ng V."/>
            <person name="Cullen D."/>
            <person name="Martin F."/>
            <person name="Rosso M.-N."/>
            <person name="Henrissat B."/>
            <person name="Hibbett D."/>
            <person name="Martinez A.T."/>
            <person name="Grigoriev I.V."/>
        </authorList>
    </citation>
    <scope>NUCLEOTIDE SEQUENCE</scope>
    <source>
        <strain evidence="2">CIRM-BRFM 674</strain>
    </source>
</reference>
<protein>
    <recommendedName>
        <fullName evidence="1">CxC2-like cysteine cluster KDZ transposase-associated domain-containing protein</fullName>
    </recommendedName>
</protein>
<organism evidence="2 3">
    <name type="scientific">Pholiota conissans</name>
    <dbReference type="NCBI Taxonomy" id="109636"/>
    <lineage>
        <taxon>Eukaryota</taxon>
        <taxon>Fungi</taxon>
        <taxon>Dikarya</taxon>
        <taxon>Basidiomycota</taxon>
        <taxon>Agaricomycotina</taxon>
        <taxon>Agaricomycetes</taxon>
        <taxon>Agaricomycetidae</taxon>
        <taxon>Agaricales</taxon>
        <taxon>Agaricineae</taxon>
        <taxon>Strophariaceae</taxon>
        <taxon>Pholiota</taxon>
    </lineage>
</organism>
<evidence type="ECO:0000313" key="3">
    <source>
        <dbReference type="Proteomes" id="UP000807469"/>
    </source>
</evidence>
<comment type="caution">
    <text evidence="2">The sequence shown here is derived from an EMBL/GenBank/DDBJ whole genome shotgun (WGS) entry which is preliminary data.</text>
</comment>
<dbReference type="Proteomes" id="UP000807469">
    <property type="component" value="Unassembled WGS sequence"/>
</dbReference>
<dbReference type="PANTHER" id="PTHR33096">
    <property type="entry name" value="CXC2 DOMAIN-CONTAINING PROTEIN"/>
    <property type="match status" value="1"/>
</dbReference>
<dbReference type="PANTHER" id="PTHR33096:SF1">
    <property type="entry name" value="CXC1-LIKE CYSTEINE CLUSTER ASSOCIATED WITH KDZ TRANSPOSASES DOMAIN-CONTAINING PROTEIN"/>
    <property type="match status" value="1"/>
</dbReference>
<sequence length="935" mass="105660">PQSVLCQNCPTENFAIWRCRDCMSPPPLCRGCMRRTHLANPLHRLECWNGHYYRNANLWEVGASSFSISSVLPIATSVVVSETNVNIPPAPSGTPVTLPFPNIPIGNVPRTDAMRNRYVCVVHTNGVHDICLVYCTCQGIDEANADLLHSRLLPTSFTQYSTLFTTFVLDDFRLANLECKASAYQYFQTLRRKSNPTNPAGVPDRYRELRRLSREWRAMKKWKWGGLAHTGADISTPAAGALTLFCPACPQPTVNLPANWRDDENQTIYMRTYVADGNFKADHIAIKGAGNDIWLSEGGGMMPKRAEYDDFLRKATERITKAPCQNLFRVIELAMMLLRACDINGVVCIACARHGCYAPNSLVNLFRGEQQKNVDFAFLSALRTTHTEGIERVLLLYDIACQYSVHFLDRIGPMLPEGMTVDHGIGMFHVHGHQEECFYRFAPSFIPGAGNVAGEILESLWSELNQISSSTRSMTLAARAETLEDHTSDSNFKKTIGMATALCATYAKAQKNKKKALEYYDKLVSSVEPALVVEWDDQIEHAELQRTQKPSVMDVLKAKSRKSNDVGPTLPDLASKDDIQQWFEVALQLEEKQANVRYRVRVLRDQPTDHAIEKVQSLRQELVSQFGLLDSLQKKLGVFPEAVRHSDTDIETAGVPDSEFMDDDTLTPAEHQREPPMEQNQTNPGFCPELRPISFPTNCDTDGSFAQSMRQFRPQELYYRIQRASQLLVMVREAVAAKSFQFSHVKRKAPTKGAVTRSMATVNKKTQHIMGLSRLYRQNREKLVLLGADERTLTKFKALSPEDVKASRALLRPNEPGSKDVVLPWIWHVNDVVDNSPAGLIEFQRVHYLRARANKLRWEEEYTLAGYEMEWTSRFYLHQSAAWEKHAGAAAQECLAGAKSYALRKKGMWKEINGLAEKRFRKVNLNYTSPWPASQ</sequence>
<dbReference type="CDD" id="cd19757">
    <property type="entry name" value="Bbox1"/>
    <property type="match status" value="1"/>
</dbReference>
<dbReference type="OrthoDB" id="3214502at2759"/>
<accession>A0A9P5YM77</accession>
<evidence type="ECO:0000313" key="2">
    <source>
        <dbReference type="EMBL" id="KAF9471119.1"/>
    </source>
</evidence>
<dbReference type="Pfam" id="PF18758">
    <property type="entry name" value="KDZ"/>
    <property type="match status" value="1"/>
</dbReference>
<dbReference type="InterPro" id="IPR041457">
    <property type="entry name" value="CxC2_KDZ-assoc"/>
</dbReference>
<evidence type="ECO:0000259" key="1">
    <source>
        <dbReference type="Pfam" id="PF18803"/>
    </source>
</evidence>
<gene>
    <name evidence="2" type="ORF">BDN70DRAFT_820446</name>
</gene>
<dbReference type="AlphaFoldDB" id="A0A9P5YM77"/>